<evidence type="ECO:0000313" key="2">
    <source>
        <dbReference type="Proteomes" id="UP000314294"/>
    </source>
</evidence>
<proteinExistence type="predicted"/>
<organism evidence="1 2">
    <name type="scientific">Liparis tanakae</name>
    <name type="common">Tanaka's snailfish</name>
    <dbReference type="NCBI Taxonomy" id="230148"/>
    <lineage>
        <taxon>Eukaryota</taxon>
        <taxon>Metazoa</taxon>
        <taxon>Chordata</taxon>
        <taxon>Craniata</taxon>
        <taxon>Vertebrata</taxon>
        <taxon>Euteleostomi</taxon>
        <taxon>Actinopterygii</taxon>
        <taxon>Neopterygii</taxon>
        <taxon>Teleostei</taxon>
        <taxon>Neoteleostei</taxon>
        <taxon>Acanthomorphata</taxon>
        <taxon>Eupercaria</taxon>
        <taxon>Perciformes</taxon>
        <taxon>Cottioidei</taxon>
        <taxon>Cottales</taxon>
        <taxon>Liparidae</taxon>
        <taxon>Liparis</taxon>
    </lineage>
</organism>
<dbReference type="EMBL" id="SRLO01000059">
    <property type="protein sequence ID" value="TNN79992.1"/>
    <property type="molecule type" value="Genomic_DNA"/>
</dbReference>
<protein>
    <submittedName>
        <fullName evidence="1">Uncharacterized protein</fullName>
    </submittedName>
</protein>
<sequence length="75" mass="8308">MTLGSAEVKEEHAHSVIRGHLQLLVGVGQQRPGRRVSSSLLHVFPVSQFGVSHHGEALLVEKQLDLKRYSSTREP</sequence>
<dbReference type="Proteomes" id="UP000314294">
    <property type="component" value="Unassembled WGS sequence"/>
</dbReference>
<keyword evidence="2" id="KW-1185">Reference proteome</keyword>
<name>A0A4Z2IRV8_9TELE</name>
<dbReference type="AlphaFoldDB" id="A0A4Z2IRV8"/>
<comment type="caution">
    <text evidence="1">The sequence shown here is derived from an EMBL/GenBank/DDBJ whole genome shotgun (WGS) entry which is preliminary data.</text>
</comment>
<evidence type="ECO:0000313" key="1">
    <source>
        <dbReference type="EMBL" id="TNN79992.1"/>
    </source>
</evidence>
<reference evidence="1 2" key="1">
    <citation type="submission" date="2019-03" db="EMBL/GenBank/DDBJ databases">
        <title>First draft genome of Liparis tanakae, snailfish: a comprehensive survey of snailfish specific genes.</title>
        <authorList>
            <person name="Kim W."/>
            <person name="Song I."/>
            <person name="Jeong J.-H."/>
            <person name="Kim D."/>
            <person name="Kim S."/>
            <person name="Ryu S."/>
            <person name="Song J.Y."/>
            <person name="Lee S.K."/>
        </authorList>
    </citation>
    <scope>NUCLEOTIDE SEQUENCE [LARGE SCALE GENOMIC DNA]</scope>
    <source>
        <tissue evidence="1">Muscle</tissue>
    </source>
</reference>
<accession>A0A4Z2IRV8</accession>
<gene>
    <name evidence="1" type="ORF">EYF80_009810</name>
</gene>